<sequence length="268" mass="30126">MYLWYLIAALILPPTAALYFLGLLAFWPSHVFYTSQHLKESAALFLLAAAYYCFLKVWRRCKADAKPRWNDQALMAAGALAIIVFGFFRSYLIPIICAALIIGMAVALRQHIKSRRRLGTHALAVAWILAALFLHRPIATLIKPHLYAPKGTSSSVFLDDIWTVAGPGKTKRLSPYSLRGLSDYRRARLKHSQLWSQRVLGRSIQTQIFPKTEFKTWSDMLLFLPKAIFYSLFMPLPGLYPTGGKLGRLLASSENIGLLVLFVLAVLG</sequence>
<dbReference type="EMBL" id="BARS01024553">
    <property type="protein sequence ID" value="GAG09241.1"/>
    <property type="molecule type" value="Genomic_DNA"/>
</dbReference>
<feature type="transmembrane region" description="Helical" evidence="1">
    <location>
        <begin position="79"/>
        <end position="106"/>
    </location>
</feature>
<feature type="non-terminal residue" evidence="2">
    <location>
        <position position="268"/>
    </location>
</feature>
<reference evidence="2" key="1">
    <citation type="journal article" date="2014" name="Front. Microbiol.">
        <title>High frequency of phylogenetically diverse reductive dehalogenase-homologous genes in deep subseafloor sedimentary metagenomes.</title>
        <authorList>
            <person name="Kawai M."/>
            <person name="Futagami T."/>
            <person name="Toyoda A."/>
            <person name="Takaki Y."/>
            <person name="Nishi S."/>
            <person name="Hori S."/>
            <person name="Arai W."/>
            <person name="Tsubouchi T."/>
            <person name="Morono Y."/>
            <person name="Uchiyama I."/>
            <person name="Ito T."/>
            <person name="Fujiyama A."/>
            <person name="Inagaki F."/>
            <person name="Takami H."/>
        </authorList>
    </citation>
    <scope>NUCLEOTIDE SEQUENCE</scope>
    <source>
        <strain evidence="2">Expedition CK06-06</strain>
    </source>
</reference>
<feature type="transmembrane region" description="Helical" evidence="1">
    <location>
        <begin position="118"/>
        <end position="135"/>
    </location>
</feature>
<comment type="caution">
    <text evidence="2">The sequence shown here is derived from an EMBL/GenBank/DDBJ whole genome shotgun (WGS) entry which is preliminary data.</text>
</comment>
<proteinExistence type="predicted"/>
<gene>
    <name evidence="2" type="ORF">S01H1_38968</name>
</gene>
<name>X0W9C4_9ZZZZ</name>
<feature type="transmembrane region" description="Helical" evidence="1">
    <location>
        <begin position="41"/>
        <end position="58"/>
    </location>
</feature>
<feature type="transmembrane region" description="Helical" evidence="1">
    <location>
        <begin position="221"/>
        <end position="240"/>
    </location>
</feature>
<keyword evidence="1" id="KW-0472">Membrane</keyword>
<protein>
    <submittedName>
        <fullName evidence="2">Uncharacterized protein</fullName>
    </submittedName>
</protein>
<accession>X0W9C4</accession>
<evidence type="ECO:0000313" key="2">
    <source>
        <dbReference type="EMBL" id="GAG09241.1"/>
    </source>
</evidence>
<dbReference type="AlphaFoldDB" id="X0W9C4"/>
<keyword evidence="1" id="KW-0812">Transmembrane</keyword>
<feature type="transmembrane region" description="Helical" evidence="1">
    <location>
        <begin position="246"/>
        <end position="267"/>
    </location>
</feature>
<evidence type="ECO:0000256" key="1">
    <source>
        <dbReference type="SAM" id="Phobius"/>
    </source>
</evidence>
<organism evidence="2">
    <name type="scientific">marine sediment metagenome</name>
    <dbReference type="NCBI Taxonomy" id="412755"/>
    <lineage>
        <taxon>unclassified sequences</taxon>
        <taxon>metagenomes</taxon>
        <taxon>ecological metagenomes</taxon>
    </lineage>
</organism>
<keyword evidence="1" id="KW-1133">Transmembrane helix</keyword>